<dbReference type="GO" id="GO:0015929">
    <property type="term" value="F:hexosaminidase activity"/>
    <property type="evidence" value="ECO:0007669"/>
    <property type="project" value="InterPro"/>
</dbReference>
<comment type="caution">
    <text evidence="1">The sequence shown here is derived from an EMBL/GenBank/DDBJ whole genome shotgun (WGS) entry which is preliminary data.</text>
</comment>
<sequence length="375" mass="41158">GIFHWSKAKQLHDSSGSQATKNTLDFLTSGLDVAAKQLITKIGTNDDDIEDVLTVMPDVAHFHLGGDEAWTFGTHPDTKAYIEANGKGALYLHHVEPLLDLLNERGVRPILWHDMMISWDDQAVQRLAEKADLCVWGYREHPDHTSGHHSSRVIQRFADCGVTMWGGTAYKGAAGVDADLTDFELHTVNASGWAEVSARYGMKGVFATAWSRYSTHNVHCETIEACLDSLVNVAVILHDGQGPAGGEDRCVEALAELGQKERFEAVRAAMAKLTGARDLAWRQIRLLRQVVVMAELDERRRSGGPLVRGLRSLKGAVAQADAAAEDACRAYDGLIPSIWVQRYLAERTQPLREELDLLAGRVRELDPAGYGATVG</sequence>
<name>A0A0F9D6G4_9ZZZZ</name>
<accession>A0A0F9D6G4</accession>
<protein>
    <recommendedName>
        <fullName evidence="2">Beta-N-acetylhexosaminidase</fullName>
    </recommendedName>
</protein>
<proteinExistence type="predicted"/>
<dbReference type="PANTHER" id="PTHR21040">
    <property type="entry name" value="BCDNA.GH04120"/>
    <property type="match status" value="1"/>
</dbReference>
<dbReference type="AlphaFoldDB" id="A0A0F9D6G4"/>
<dbReference type="SUPFAM" id="SSF51445">
    <property type="entry name" value="(Trans)glycosidases"/>
    <property type="match status" value="1"/>
</dbReference>
<evidence type="ECO:0008006" key="2">
    <source>
        <dbReference type="Google" id="ProtNLM"/>
    </source>
</evidence>
<evidence type="ECO:0000313" key="1">
    <source>
        <dbReference type="EMBL" id="KKL57313.1"/>
    </source>
</evidence>
<feature type="non-terminal residue" evidence="1">
    <location>
        <position position="1"/>
    </location>
</feature>
<dbReference type="InterPro" id="IPR017853">
    <property type="entry name" value="GH"/>
</dbReference>
<gene>
    <name evidence="1" type="ORF">LCGC14_2236640</name>
</gene>
<dbReference type="InterPro" id="IPR038901">
    <property type="entry name" value="HEXDC-like"/>
</dbReference>
<reference evidence="1" key="1">
    <citation type="journal article" date="2015" name="Nature">
        <title>Complex archaea that bridge the gap between prokaryotes and eukaryotes.</title>
        <authorList>
            <person name="Spang A."/>
            <person name="Saw J.H."/>
            <person name="Jorgensen S.L."/>
            <person name="Zaremba-Niedzwiedzka K."/>
            <person name="Martijn J."/>
            <person name="Lind A.E."/>
            <person name="van Eijk R."/>
            <person name="Schleper C."/>
            <person name="Guy L."/>
            <person name="Ettema T.J."/>
        </authorList>
    </citation>
    <scope>NUCLEOTIDE SEQUENCE</scope>
</reference>
<dbReference type="EMBL" id="LAZR01030206">
    <property type="protein sequence ID" value="KKL57313.1"/>
    <property type="molecule type" value="Genomic_DNA"/>
</dbReference>
<organism evidence="1">
    <name type="scientific">marine sediment metagenome</name>
    <dbReference type="NCBI Taxonomy" id="412755"/>
    <lineage>
        <taxon>unclassified sequences</taxon>
        <taxon>metagenomes</taxon>
        <taxon>ecological metagenomes</taxon>
    </lineage>
</organism>
<dbReference type="PANTHER" id="PTHR21040:SF8">
    <property type="entry name" value="BCDNA.GH04120"/>
    <property type="match status" value="1"/>
</dbReference>
<dbReference type="Gene3D" id="3.20.20.80">
    <property type="entry name" value="Glycosidases"/>
    <property type="match status" value="1"/>
</dbReference>